<dbReference type="EMBL" id="JBHTAX010000001">
    <property type="protein sequence ID" value="MFC7191808.1"/>
    <property type="molecule type" value="Genomic_DNA"/>
</dbReference>
<sequence length="97" mass="10998">MANRNNTQTVDRVTDLRVNDRIHVRSVETGREDSFIVASFELDMVNGRPEVSAQLRTPHNEQGSIIVFDTPDSICLSPTDAPQRQEIEAEVILYDTR</sequence>
<gene>
    <name evidence="1" type="ORF">ACFQL7_19825</name>
</gene>
<protein>
    <submittedName>
        <fullName evidence="1">Uncharacterized protein</fullName>
    </submittedName>
</protein>
<name>A0ABD5YRF3_9EURY</name>
<proteinExistence type="predicted"/>
<organism evidence="1 2">
    <name type="scientific">Halocatena marina</name>
    <dbReference type="NCBI Taxonomy" id="2934937"/>
    <lineage>
        <taxon>Archaea</taxon>
        <taxon>Methanobacteriati</taxon>
        <taxon>Methanobacteriota</taxon>
        <taxon>Stenosarchaea group</taxon>
        <taxon>Halobacteria</taxon>
        <taxon>Halobacteriales</taxon>
        <taxon>Natronomonadaceae</taxon>
        <taxon>Halocatena</taxon>
    </lineage>
</organism>
<dbReference type="AlphaFoldDB" id="A0ABD5YRF3"/>
<accession>A0ABD5YRF3</accession>
<dbReference type="Proteomes" id="UP001596417">
    <property type="component" value="Unassembled WGS sequence"/>
</dbReference>
<comment type="caution">
    <text evidence="1">The sequence shown here is derived from an EMBL/GenBank/DDBJ whole genome shotgun (WGS) entry which is preliminary data.</text>
</comment>
<evidence type="ECO:0000313" key="1">
    <source>
        <dbReference type="EMBL" id="MFC7191808.1"/>
    </source>
</evidence>
<reference evidence="1 2" key="1">
    <citation type="journal article" date="2019" name="Int. J. Syst. Evol. Microbiol.">
        <title>The Global Catalogue of Microorganisms (GCM) 10K type strain sequencing project: providing services to taxonomists for standard genome sequencing and annotation.</title>
        <authorList>
            <consortium name="The Broad Institute Genomics Platform"/>
            <consortium name="The Broad Institute Genome Sequencing Center for Infectious Disease"/>
            <person name="Wu L."/>
            <person name="Ma J."/>
        </authorList>
    </citation>
    <scope>NUCLEOTIDE SEQUENCE [LARGE SCALE GENOMIC DNA]</scope>
    <source>
        <strain evidence="1 2">RDMS1</strain>
    </source>
</reference>
<evidence type="ECO:0000313" key="2">
    <source>
        <dbReference type="Proteomes" id="UP001596417"/>
    </source>
</evidence>
<keyword evidence="2" id="KW-1185">Reference proteome</keyword>
<dbReference type="GeneID" id="76201592"/>
<dbReference type="RefSeq" id="WP_248903682.1">
    <property type="nucleotide sequence ID" value="NZ_CP109979.1"/>
</dbReference>